<dbReference type="Pfam" id="PF13479">
    <property type="entry name" value="AAA_24"/>
    <property type="match status" value="1"/>
</dbReference>
<feature type="compositionally biased region" description="Polar residues" evidence="1">
    <location>
        <begin position="1"/>
        <end position="11"/>
    </location>
</feature>
<dbReference type="EMBL" id="MT141920">
    <property type="protein sequence ID" value="QJA72050.1"/>
    <property type="molecule type" value="Genomic_DNA"/>
</dbReference>
<evidence type="ECO:0000313" key="2">
    <source>
        <dbReference type="EMBL" id="QJA72050.1"/>
    </source>
</evidence>
<reference evidence="2" key="1">
    <citation type="submission" date="2020-03" db="EMBL/GenBank/DDBJ databases">
        <title>The deep terrestrial virosphere.</title>
        <authorList>
            <person name="Holmfeldt K."/>
            <person name="Nilsson E."/>
            <person name="Simone D."/>
            <person name="Lopez-Fernandez M."/>
            <person name="Wu X."/>
            <person name="de Brujin I."/>
            <person name="Lundin D."/>
            <person name="Andersson A."/>
            <person name="Bertilsson S."/>
            <person name="Dopson M."/>
        </authorList>
    </citation>
    <scope>NUCLEOTIDE SEQUENCE</scope>
    <source>
        <strain evidence="2">MM415A02939</strain>
    </source>
</reference>
<evidence type="ECO:0000256" key="1">
    <source>
        <dbReference type="SAM" id="MobiDB-lite"/>
    </source>
</evidence>
<gene>
    <name evidence="2" type="ORF">MM415A02939_0007</name>
</gene>
<name>A0A6M3JQB1_9ZZZZ</name>
<feature type="region of interest" description="Disordered" evidence="1">
    <location>
        <begin position="1"/>
        <end position="31"/>
    </location>
</feature>
<accession>A0A6M3JQB1</accession>
<sequence length="335" mass="37278">MAEPTNQTKNIQQAVQAAKAKANPPQGQTSPIQGAAFKAQVPKGNVVLPATPNTVPRIPADWAKLGVKTGYDPKPAEDLNLWIVGPSGEGKTTFESSIPDNMILDFDGGAAGIVGTRALRIPTENYERYMQITQKLIDEGKAGKHVVHRISFDTVDEWVGMMKLQLQIEKGIDDITEFGSKGHGWAMIRERCWSRLRELESAGYVWSCVGHMTTKTETNPVTHKERTVIRDSVFPTFSAQIVNSSEFKLTIYCINKEVEKKEKKKLPGGQIIEVSCGTEMTSKYYLNSYTTAEHQGKGRGAPGMNRKFEIPLYNAWDIFAQNYNVAIENAKKRNK</sequence>
<organism evidence="2">
    <name type="scientific">viral metagenome</name>
    <dbReference type="NCBI Taxonomy" id="1070528"/>
    <lineage>
        <taxon>unclassified sequences</taxon>
        <taxon>metagenomes</taxon>
        <taxon>organismal metagenomes</taxon>
    </lineage>
</organism>
<feature type="compositionally biased region" description="Low complexity" evidence="1">
    <location>
        <begin position="12"/>
        <end position="28"/>
    </location>
</feature>
<dbReference type="AlphaFoldDB" id="A0A6M3JQB1"/>
<protein>
    <submittedName>
        <fullName evidence="2">Putative ATPase domain containing protein</fullName>
    </submittedName>
</protein>
<proteinExistence type="predicted"/>